<feature type="transmembrane region" description="Helical" evidence="2">
    <location>
        <begin position="256"/>
        <end position="278"/>
    </location>
</feature>
<keyword evidence="2" id="KW-0472">Membrane</keyword>
<evidence type="ECO:0000313" key="5">
    <source>
        <dbReference type="Proteomes" id="UP001307889"/>
    </source>
</evidence>
<name>A0ABN7AZI1_9HEMI</name>
<keyword evidence="3" id="KW-0732">Signal</keyword>
<reference evidence="4 5" key="1">
    <citation type="submission" date="2023-09" db="EMBL/GenBank/DDBJ databases">
        <title>Nesidiocoris tenuis whole genome shotgun sequence.</title>
        <authorList>
            <person name="Shibata T."/>
            <person name="Shimoda M."/>
            <person name="Kobayashi T."/>
            <person name="Uehara T."/>
        </authorList>
    </citation>
    <scope>NUCLEOTIDE SEQUENCE [LARGE SCALE GENOMIC DNA]</scope>
    <source>
        <strain evidence="4 5">Japan</strain>
    </source>
</reference>
<feature type="compositionally biased region" description="Polar residues" evidence="1">
    <location>
        <begin position="297"/>
        <end position="311"/>
    </location>
</feature>
<feature type="region of interest" description="Disordered" evidence="1">
    <location>
        <begin position="296"/>
        <end position="327"/>
    </location>
</feature>
<feature type="chain" id="PRO_5045315657" evidence="3">
    <location>
        <begin position="20"/>
        <end position="327"/>
    </location>
</feature>
<protein>
    <submittedName>
        <fullName evidence="4">Uncharacterized protein</fullName>
    </submittedName>
</protein>
<accession>A0ABN7AZI1</accession>
<dbReference type="EMBL" id="AP028914">
    <property type="protein sequence ID" value="BES95872.1"/>
    <property type="molecule type" value="Genomic_DNA"/>
</dbReference>
<gene>
    <name evidence="4" type="ORF">NTJ_08684</name>
</gene>
<feature type="signal peptide" evidence="3">
    <location>
        <begin position="1"/>
        <end position="19"/>
    </location>
</feature>
<dbReference type="Proteomes" id="UP001307889">
    <property type="component" value="Chromosome 6"/>
</dbReference>
<keyword evidence="2" id="KW-1133">Transmembrane helix</keyword>
<organism evidence="4 5">
    <name type="scientific">Nesidiocoris tenuis</name>
    <dbReference type="NCBI Taxonomy" id="355587"/>
    <lineage>
        <taxon>Eukaryota</taxon>
        <taxon>Metazoa</taxon>
        <taxon>Ecdysozoa</taxon>
        <taxon>Arthropoda</taxon>
        <taxon>Hexapoda</taxon>
        <taxon>Insecta</taxon>
        <taxon>Pterygota</taxon>
        <taxon>Neoptera</taxon>
        <taxon>Paraneoptera</taxon>
        <taxon>Hemiptera</taxon>
        <taxon>Heteroptera</taxon>
        <taxon>Panheteroptera</taxon>
        <taxon>Cimicomorpha</taxon>
        <taxon>Miridae</taxon>
        <taxon>Dicyphina</taxon>
        <taxon>Nesidiocoris</taxon>
    </lineage>
</organism>
<evidence type="ECO:0000313" key="4">
    <source>
        <dbReference type="EMBL" id="BES95872.1"/>
    </source>
</evidence>
<evidence type="ECO:0000256" key="3">
    <source>
        <dbReference type="SAM" id="SignalP"/>
    </source>
</evidence>
<keyword evidence="2" id="KW-0812">Transmembrane</keyword>
<evidence type="ECO:0000256" key="2">
    <source>
        <dbReference type="SAM" id="Phobius"/>
    </source>
</evidence>
<evidence type="ECO:0000256" key="1">
    <source>
        <dbReference type="SAM" id="MobiDB-lite"/>
    </source>
</evidence>
<keyword evidence="5" id="KW-1185">Reference proteome</keyword>
<sequence>MGLLPKLFLALSIATTNLPLSSNYKDYVLDPFNSNKICSSSFPHRDIEVTEKEAARINFTLTEDEQNASFKKDFICVFFLKVPENMGIFGVIQKMSFRRDSRTQNCTDYIQFRQRPRLWVEKMFNMDIERKTESWGVDQICGNVNPLEEPFSEVPPLSNDVARHSTLNRDSLLEVKIHISKKKLKADEKIEIVVAFTPFKECQNDTEELKLCGHNTCILKSFFNDRVVNCPFINCIDEECSSYVVVDSSSPWGGKIAITAVSSIFLSFFLFLGCIMMCRYAEMFCWGDGHPPDRATELSQVEPTAPSLNSSPDKDLPPAYETLFPER</sequence>
<proteinExistence type="predicted"/>